<feature type="domain" description="DEP" evidence="6">
    <location>
        <begin position="1139"/>
        <end position="1214"/>
    </location>
</feature>
<dbReference type="GO" id="GO:0035556">
    <property type="term" value="P:intracellular signal transduction"/>
    <property type="evidence" value="ECO:0007669"/>
    <property type="project" value="InterPro"/>
</dbReference>
<feature type="region of interest" description="Disordered" evidence="5">
    <location>
        <begin position="734"/>
        <end position="764"/>
    </location>
</feature>
<gene>
    <name evidence="7" type="ORF">J8A68_004339</name>
</gene>
<comment type="caution">
    <text evidence="7">The sequence shown here is derived from an EMBL/GenBank/DDBJ whole genome shotgun (WGS) entry which is preliminary data.</text>
</comment>
<dbReference type="PANTHER" id="PTHR13179:SF8">
    <property type="entry name" value="GATOR COMPLEX PROTEIN DEPDC5"/>
    <property type="match status" value="1"/>
</dbReference>
<proteinExistence type="inferred from homology"/>
<dbReference type="InterPro" id="IPR045838">
    <property type="entry name" value="DEPDC5_CTD"/>
</dbReference>
<evidence type="ECO:0000313" key="8">
    <source>
        <dbReference type="Proteomes" id="UP000694255"/>
    </source>
</evidence>
<accession>A0A8J5QJS9</accession>
<keyword evidence="8" id="KW-1185">Reference proteome</keyword>
<comment type="similarity">
    <text evidence="2">Belongs to the IML1 family.</text>
</comment>
<dbReference type="PANTHER" id="PTHR13179">
    <property type="entry name" value="DEP DOMAIN CONTAINING PROTEIN 5"/>
    <property type="match status" value="1"/>
</dbReference>
<feature type="region of interest" description="Disordered" evidence="5">
    <location>
        <begin position="1234"/>
        <end position="1258"/>
    </location>
</feature>
<dbReference type="SMART" id="SM00049">
    <property type="entry name" value="DEP"/>
    <property type="match status" value="1"/>
</dbReference>
<evidence type="ECO:0000256" key="2">
    <source>
        <dbReference type="ARBA" id="ARBA00005643"/>
    </source>
</evidence>
<dbReference type="GO" id="GO:0005096">
    <property type="term" value="F:GTPase activator activity"/>
    <property type="evidence" value="ECO:0007669"/>
    <property type="project" value="InterPro"/>
</dbReference>
<dbReference type="OrthoDB" id="39497at2759"/>
<dbReference type="PROSITE" id="PS50186">
    <property type="entry name" value="DEP"/>
    <property type="match status" value="1"/>
</dbReference>
<evidence type="ECO:0000259" key="6">
    <source>
        <dbReference type="PROSITE" id="PS50186"/>
    </source>
</evidence>
<sequence>MTNSNAPMLNSTNRNRNAYYPTSSRISHRQMTANHASLTIGAAGMSPSGTVSSISSIRPSSHYINRNIGSTITVSRRNNHDLDSASINATRQQSRPKINELNSKVSVQQPNENEIKNPIQVTVWFHDLQTSTEDIIIDSNAFPGGVQVGQVFELQDRLKKKDSKKLIFVVNERNLREQLDESSNETVTDEGATSSGPGPKSKFQISLISNPLQKLLDLPPRSLVQLKKITKIENVVVDLVEIFIKDVNLARHEMWNFSSELVGTCGYIEQRLSYLNSRTGIIKYMYKNGKKLFSGYINQDTKIIFRSESAKLTVLIQLSTEMWNFEENGEIMFHKLVNNLFPEIFRRWRDKNTHHSITIVLFTSVDLTDIPWTSLLQGERPPNRRDYYRVVVDQVSIQYWDRIMANLRLEFANFKRDIMLHQTTDNDDNTLYVMDGTIFPSVKGNILEAINVGLTLLTDRFRNTDLKHSLNHFMLITPGTGLFDVDYDLMLETSKKITSIDSSLDIICLSQPPLHVTPLFRYLVGSDVCHCVPSWCDISFYRDKTEGATQWIPRCKIYELQMMGVMENEVNDARIPRFHIQGKEKALLDVMDDYDEDIFKPISKKNDKKEKENIEFKDMKPKQKQIGEDVVKPTSSTAPLSLLYQRPVIKLSDSSTTVSSAVGTVARPDSETSALSKLYSLNKNTDDVKSLTATSSQSIRSITPMSSTIRTLDSYRKDAQSPRIIKGESLFNRSDPDRLRQSLGPQVGEGDKVSKKKSRSKSSLQKRARSITVIDQELENIANLFWTEISNPSQELRNNSLLRSQISRWSNVFPSKVERKLIKWRSFQAPAALPIATGIFPTPNQLETEYTFQIYNVYLNYENYLELKTTHELMREMIQLRLMLGFQICWGDRVNRAEMERKPAGNIESIIKYFPVHESDSLGARIYMLLDDEIHRIYCDYNGNLNVQLYRKAIKHDENDAKKITLGQKGQKIKPYFPLIRTRYADEYTQAKVDSIAVQPQKYNWNQFDQLLAGFDDAMPEEKKEFHRMKFVVMPTDIPKNAYYINNESLTPEEIRVEGLRKLINVIERGKYKKTASPGRSTQQSLSDIVFYTGNLYDFLKEECNNYDLTGTQPPLMVPEHMRFNKSIKLADLAKELQGPTGLKLVDRTWHFKRHLDCFIGSELVSWLVECFEDIETREEATNYGQHLKDMGLFRHVESRHGLLDGYYFYRFEDEYFDKSNKQSRSLWFGRKRSSTVDGSATPKLSSKSDSESSKSPYVEGLQELTRITSLALDSENSSMVDSRKIKKFVLSRAIKFDVDPLKKSFRPELVTVHYDRIHNPEHCYHIRLQWLNTTTKFIEDTITSWTRLCERHGLKLVETPWRELCSLPMISPFHSFVEVKLILNPWHHEKLISEKILSSNKYYYHLFLLKKLGFLLDNRSTSFFSHEDIDISYSWGKPKFKYAQFIHKTGAYIVELRSNGDFFLAPNNIHVTRMNSSISAMTDYESNSKIINLDSQKVMLQFRDACQNAEFLEEVFMEAKDTWREESFSRIT</sequence>
<dbReference type="RefSeq" id="XP_049262310.1">
    <property type="nucleotide sequence ID" value="XM_049408287.1"/>
</dbReference>
<dbReference type="InterPro" id="IPR048255">
    <property type="entry name" value="IML1_N"/>
</dbReference>
<feature type="region of interest" description="Disordered" evidence="5">
    <location>
        <begin position="179"/>
        <end position="200"/>
    </location>
</feature>
<evidence type="ECO:0000256" key="5">
    <source>
        <dbReference type="SAM" id="MobiDB-lite"/>
    </source>
</evidence>
<organism evidence="7 8">
    <name type="scientific">[Candida] subhashii</name>
    <dbReference type="NCBI Taxonomy" id="561895"/>
    <lineage>
        <taxon>Eukaryota</taxon>
        <taxon>Fungi</taxon>
        <taxon>Dikarya</taxon>
        <taxon>Ascomycota</taxon>
        <taxon>Saccharomycotina</taxon>
        <taxon>Pichiomycetes</taxon>
        <taxon>Debaryomycetaceae</taxon>
        <taxon>Spathaspora</taxon>
    </lineage>
</organism>
<evidence type="ECO:0000256" key="4">
    <source>
        <dbReference type="ARBA" id="ARBA00021881"/>
    </source>
</evidence>
<dbReference type="CDD" id="cd04449">
    <property type="entry name" value="DEP_DEPDC5-like"/>
    <property type="match status" value="1"/>
</dbReference>
<dbReference type="Pfam" id="PF19418">
    <property type="entry name" value="DEPDC5_CTD"/>
    <property type="match status" value="1"/>
</dbReference>
<dbReference type="Pfam" id="PF00610">
    <property type="entry name" value="DEP"/>
    <property type="match status" value="1"/>
</dbReference>
<evidence type="ECO:0000256" key="1">
    <source>
        <dbReference type="ARBA" id="ARBA00004148"/>
    </source>
</evidence>
<dbReference type="InterPro" id="IPR000591">
    <property type="entry name" value="DEP_dom"/>
</dbReference>
<dbReference type="InterPro" id="IPR027244">
    <property type="entry name" value="IML1"/>
</dbReference>
<dbReference type="GO" id="GO:0005774">
    <property type="term" value="C:vacuolar membrane"/>
    <property type="evidence" value="ECO:0007669"/>
    <property type="project" value="UniProtKB-SubCell"/>
</dbReference>
<dbReference type="GO" id="GO:1904262">
    <property type="term" value="P:negative regulation of TORC1 signaling"/>
    <property type="evidence" value="ECO:0007669"/>
    <property type="project" value="TreeGrafter"/>
</dbReference>
<dbReference type="Proteomes" id="UP000694255">
    <property type="component" value="Unassembled WGS sequence"/>
</dbReference>
<feature type="compositionally biased region" description="Basic residues" evidence="5">
    <location>
        <begin position="754"/>
        <end position="764"/>
    </location>
</feature>
<protein>
    <recommendedName>
        <fullName evidence="3">Vacuolar membrane-associated protein IML1</fullName>
    </recommendedName>
    <alternativeName>
        <fullName evidence="4">Vacuolar membrane-associated protein iml1</fullName>
    </alternativeName>
</protein>
<dbReference type="Pfam" id="PF12257">
    <property type="entry name" value="IML1"/>
    <property type="match status" value="1"/>
</dbReference>
<dbReference type="GO" id="GO:1990130">
    <property type="term" value="C:GATOR1 complex"/>
    <property type="evidence" value="ECO:0007669"/>
    <property type="project" value="TreeGrafter"/>
</dbReference>
<dbReference type="GeneID" id="73471139"/>
<reference evidence="7 8" key="1">
    <citation type="journal article" date="2021" name="DNA Res.">
        <title>Genome analysis of Candida subhashii reveals its hybrid nature and dual mitochondrial genome conformations.</title>
        <authorList>
            <person name="Mixao V."/>
            <person name="Hegedusova E."/>
            <person name="Saus E."/>
            <person name="Pryszcz L.P."/>
            <person name="Cillingova A."/>
            <person name="Nosek J."/>
            <person name="Gabaldon T."/>
        </authorList>
    </citation>
    <scope>NUCLEOTIDE SEQUENCE [LARGE SCALE GENOMIC DNA]</scope>
    <source>
        <strain evidence="7 8">CBS 10753</strain>
    </source>
</reference>
<dbReference type="GO" id="GO:0010508">
    <property type="term" value="P:positive regulation of autophagy"/>
    <property type="evidence" value="ECO:0007669"/>
    <property type="project" value="TreeGrafter"/>
</dbReference>
<evidence type="ECO:0000313" key="7">
    <source>
        <dbReference type="EMBL" id="KAG7662077.1"/>
    </source>
</evidence>
<name>A0A8J5QJS9_9ASCO</name>
<comment type="subcellular location">
    <subcellularLocation>
        <location evidence="1">Vacuole membrane</location>
        <topology evidence="1">Peripheral membrane protein</topology>
    </subcellularLocation>
</comment>
<evidence type="ECO:0000256" key="3">
    <source>
        <dbReference type="ARBA" id="ARBA00018529"/>
    </source>
</evidence>
<dbReference type="EMBL" id="JAGSYN010000184">
    <property type="protein sequence ID" value="KAG7662077.1"/>
    <property type="molecule type" value="Genomic_DNA"/>
</dbReference>